<evidence type="ECO:0000313" key="1">
    <source>
        <dbReference type="EMBL" id="KAJ7754526.1"/>
    </source>
</evidence>
<organism evidence="1 2">
    <name type="scientific">Mycena metata</name>
    <dbReference type="NCBI Taxonomy" id="1033252"/>
    <lineage>
        <taxon>Eukaryota</taxon>
        <taxon>Fungi</taxon>
        <taxon>Dikarya</taxon>
        <taxon>Basidiomycota</taxon>
        <taxon>Agaricomycotina</taxon>
        <taxon>Agaricomycetes</taxon>
        <taxon>Agaricomycetidae</taxon>
        <taxon>Agaricales</taxon>
        <taxon>Marasmiineae</taxon>
        <taxon>Mycenaceae</taxon>
        <taxon>Mycena</taxon>
    </lineage>
</organism>
<dbReference type="SUPFAM" id="SSF52047">
    <property type="entry name" value="RNI-like"/>
    <property type="match status" value="1"/>
</dbReference>
<proteinExistence type="predicted"/>
<gene>
    <name evidence="1" type="ORF">B0H16DRAFT_1542645</name>
</gene>
<evidence type="ECO:0008006" key="3">
    <source>
        <dbReference type="Google" id="ProtNLM"/>
    </source>
</evidence>
<evidence type="ECO:0000313" key="2">
    <source>
        <dbReference type="Proteomes" id="UP001215598"/>
    </source>
</evidence>
<dbReference type="AlphaFoldDB" id="A0AAD7NCY4"/>
<name>A0AAD7NCY4_9AGAR</name>
<protein>
    <recommendedName>
        <fullName evidence="3">F-box domain-containing protein</fullName>
    </recommendedName>
</protein>
<dbReference type="EMBL" id="JARKIB010000052">
    <property type="protein sequence ID" value="KAJ7754526.1"/>
    <property type="molecule type" value="Genomic_DNA"/>
</dbReference>
<sequence length="293" mass="32868">MSSARITPHTAFRDRLRLVECRYLRSTFLSRWELYTRPYFAQQAQILSTWLLRSDPLPLSIDIQPELVVPFQALIPIILPHRARWEYVEVYPHVKELIEIVGPMPLLRCLTLSSYSGIEAADTVAIHEAPLLRAVDLNSVARKLTLPFAQLTSLTLGQMYPHECVPILQQTTHLVYCRLSVFADNNVPQPPGCAQDISLPFLKSLNIANYGTDPVTVCFSNLIVPALRHLAIPEHSLRPYPINALSAFIQRSGCTLETVHVSGVLKSRLPEGAYERAFPGVGRFILGGTSEDF</sequence>
<accession>A0AAD7NCY4</accession>
<reference evidence="1" key="1">
    <citation type="submission" date="2023-03" db="EMBL/GenBank/DDBJ databases">
        <title>Massive genome expansion in bonnet fungi (Mycena s.s.) driven by repeated elements and novel gene families across ecological guilds.</title>
        <authorList>
            <consortium name="Lawrence Berkeley National Laboratory"/>
            <person name="Harder C.B."/>
            <person name="Miyauchi S."/>
            <person name="Viragh M."/>
            <person name="Kuo A."/>
            <person name="Thoen E."/>
            <person name="Andreopoulos B."/>
            <person name="Lu D."/>
            <person name="Skrede I."/>
            <person name="Drula E."/>
            <person name="Henrissat B."/>
            <person name="Morin E."/>
            <person name="Kohler A."/>
            <person name="Barry K."/>
            <person name="LaButti K."/>
            <person name="Morin E."/>
            <person name="Salamov A."/>
            <person name="Lipzen A."/>
            <person name="Mereny Z."/>
            <person name="Hegedus B."/>
            <person name="Baldrian P."/>
            <person name="Stursova M."/>
            <person name="Weitz H."/>
            <person name="Taylor A."/>
            <person name="Grigoriev I.V."/>
            <person name="Nagy L.G."/>
            <person name="Martin F."/>
            <person name="Kauserud H."/>
        </authorList>
    </citation>
    <scope>NUCLEOTIDE SEQUENCE</scope>
    <source>
        <strain evidence="1">CBHHK182m</strain>
    </source>
</reference>
<keyword evidence="2" id="KW-1185">Reference proteome</keyword>
<comment type="caution">
    <text evidence="1">The sequence shown here is derived from an EMBL/GenBank/DDBJ whole genome shotgun (WGS) entry which is preliminary data.</text>
</comment>
<dbReference type="Proteomes" id="UP001215598">
    <property type="component" value="Unassembled WGS sequence"/>
</dbReference>